<dbReference type="EMBL" id="JBHFFA010000007">
    <property type="protein sequence ID" value="KAL2611089.1"/>
    <property type="molecule type" value="Genomic_DNA"/>
</dbReference>
<evidence type="ECO:0000259" key="4">
    <source>
        <dbReference type="Pfam" id="PF02781"/>
    </source>
</evidence>
<dbReference type="Proteomes" id="UP001605036">
    <property type="component" value="Unassembled WGS sequence"/>
</dbReference>
<accession>A0ABD1XQ83</accession>
<dbReference type="AlphaFoldDB" id="A0ABD1XQ83"/>
<dbReference type="InterPro" id="IPR022675">
    <property type="entry name" value="G6P_DH_C"/>
</dbReference>
<name>A0ABD1XQ83_9MARC</name>
<evidence type="ECO:0000313" key="5">
    <source>
        <dbReference type="EMBL" id="KAL2611089.1"/>
    </source>
</evidence>
<dbReference type="InterPro" id="IPR001282">
    <property type="entry name" value="G6P_DH"/>
</dbReference>
<proteinExistence type="predicted"/>
<evidence type="ECO:0000256" key="2">
    <source>
        <dbReference type="ARBA" id="ARBA00023277"/>
    </source>
</evidence>
<organism evidence="5 6">
    <name type="scientific">Riccia fluitans</name>
    <dbReference type="NCBI Taxonomy" id="41844"/>
    <lineage>
        <taxon>Eukaryota</taxon>
        <taxon>Viridiplantae</taxon>
        <taxon>Streptophyta</taxon>
        <taxon>Embryophyta</taxon>
        <taxon>Marchantiophyta</taxon>
        <taxon>Marchantiopsida</taxon>
        <taxon>Marchantiidae</taxon>
        <taxon>Marchantiales</taxon>
        <taxon>Ricciaceae</taxon>
        <taxon>Riccia</taxon>
    </lineage>
</organism>
<keyword evidence="2" id="KW-0119">Carbohydrate metabolism</keyword>
<dbReference type="Pfam" id="PF02781">
    <property type="entry name" value="G6PD_C"/>
    <property type="match status" value="1"/>
</dbReference>
<dbReference type="SUPFAM" id="SSF55347">
    <property type="entry name" value="Glyceraldehyde-3-phosphate dehydrogenase-like, C-terminal domain"/>
    <property type="match status" value="1"/>
</dbReference>
<feature type="domain" description="Glucose-6-phosphate dehydrogenase C-terminal" evidence="4">
    <location>
        <begin position="1"/>
        <end position="163"/>
    </location>
</feature>
<evidence type="ECO:0000256" key="1">
    <source>
        <dbReference type="ARBA" id="ARBA00022857"/>
    </source>
</evidence>
<reference evidence="5 6" key="1">
    <citation type="submission" date="2024-09" db="EMBL/GenBank/DDBJ databases">
        <title>Chromosome-scale assembly of Riccia fluitans.</title>
        <authorList>
            <person name="Paukszto L."/>
            <person name="Sawicki J."/>
            <person name="Karawczyk K."/>
            <person name="Piernik-Szablinska J."/>
            <person name="Szczecinska M."/>
            <person name="Mazdziarz M."/>
        </authorList>
    </citation>
    <scope>NUCLEOTIDE SEQUENCE [LARGE SCALE GENOMIC DNA]</scope>
    <source>
        <strain evidence="5">Rf_01</strain>
        <tissue evidence="5">Aerial parts of the thallus</tissue>
    </source>
</reference>
<gene>
    <name evidence="5" type="ORF">R1flu_022781</name>
</gene>
<evidence type="ECO:0000313" key="6">
    <source>
        <dbReference type="Proteomes" id="UP001605036"/>
    </source>
</evidence>
<keyword evidence="6" id="KW-1185">Reference proteome</keyword>
<keyword evidence="1" id="KW-0521">NADP</keyword>
<feature type="region of interest" description="Disordered" evidence="3">
    <location>
        <begin position="209"/>
        <end position="234"/>
    </location>
</feature>
<protein>
    <recommendedName>
        <fullName evidence="4">Glucose-6-phosphate dehydrogenase C-terminal domain-containing protein</fullName>
    </recommendedName>
</protein>
<comment type="caution">
    <text evidence="5">The sequence shown here is derived from an EMBL/GenBank/DDBJ whole genome shotgun (WGS) entry which is preliminary data.</text>
</comment>
<dbReference type="Gene3D" id="3.30.360.10">
    <property type="entry name" value="Dihydrodipicolinate Reductase, domain 2"/>
    <property type="match status" value="1"/>
</dbReference>
<dbReference type="PANTHER" id="PTHR23429">
    <property type="entry name" value="GLUCOSE-6-PHOSPHATE 1-DEHYDROGENASE G6PD"/>
    <property type="match status" value="1"/>
</dbReference>
<sequence>MEPPVSLDGEDIRNEKVKLLRCMRKPTFQDVVLGQYKASVSKDGKSKVPGYLDEHDVRYNSLTPTFMATIMYIDNARWEGVPFLVKAGKGLIKHTVEIRIQFRQVPGNLYRERFGFNLDAAANELVLRVQPDEAIYLKINNKLPGLGLQLDSSELNLLCRDKADPSHLVVGKRSAVTFDRGRSPGNTKTMQKASQLFGHYWNATEYHHAEPKNTQQKYPSKYPEDPNERPTCIN</sequence>
<dbReference type="PANTHER" id="PTHR23429:SF4">
    <property type="entry name" value="INACTIVE GLUCOSE-6-PHOSPHATE 1-DEHYDROGENASE 4, CHLOROPLASTIC"/>
    <property type="match status" value="1"/>
</dbReference>
<evidence type="ECO:0000256" key="3">
    <source>
        <dbReference type="SAM" id="MobiDB-lite"/>
    </source>
</evidence>